<comment type="similarity">
    <text evidence="1">Belongs to the RutC family.</text>
</comment>
<dbReference type="EMBL" id="CAJMXA010000162">
    <property type="protein sequence ID" value="CAE6419311.1"/>
    <property type="molecule type" value="Genomic_DNA"/>
</dbReference>
<dbReference type="SUPFAM" id="SSF55298">
    <property type="entry name" value="YjgF-like"/>
    <property type="match status" value="1"/>
</dbReference>
<dbReference type="PANTHER" id="PTHR11803:SF58">
    <property type="entry name" value="PROTEIN HMF1-RELATED"/>
    <property type="match status" value="1"/>
</dbReference>
<dbReference type="InterPro" id="IPR006175">
    <property type="entry name" value="YjgF/YER057c/UK114"/>
</dbReference>
<protein>
    <submittedName>
        <fullName evidence="2">Uncharacterized protein</fullName>
    </submittedName>
</protein>
<evidence type="ECO:0000313" key="3">
    <source>
        <dbReference type="Proteomes" id="UP000663853"/>
    </source>
</evidence>
<proteinExistence type="inferred from homology"/>
<dbReference type="Pfam" id="PF01042">
    <property type="entry name" value="Ribonuc_L-PSP"/>
    <property type="match status" value="1"/>
</dbReference>
<dbReference type="GO" id="GO:0019239">
    <property type="term" value="F:deaminase activity"/>
    <property type="evidence" value="ECO:0007669"/>
    <property type="project" value="TreeGrafter"/>
</dbReference>
<dbReference type="GO" id="GO:0005739">
    <property type="term" value="C:mitochondrion"/>
    <property type="evidence" value="ECO:0007669"/>
    <property type="project" value="TreeGrafter"/>
</dbReference>
<dbReference type="Gene3D" id="3.30.1330.40">
    <property type="entry name" value="RutC-like"/>
    <property type="match status" value="1"/>
</dbReference>
<evidence type="ECO:0000256" key="1">
    <source>
        <dbReference type="ARBA" id="ARBA00010552"/>
    </source>
</evidence>
<dbReference type="CDD" id="cd00448">
    <property type="entry name" value="YjgF_YER057c_UK114_family"/>
    <property type="match status" value="1"/>
</dbReference>
<dbReference type="PANTHER" id="PTHR11803">
    <property type="entry name" value="2-IMINOBUTANOATE/2-IMINOPROPANOATE DEAMINASE RIDA"/>
    <property type="match status" value="1"/>
</dbReference>
<dbReference type="InterPro" id="IPR035959">
    <property type="entry name" value="RutC-like_sf"/>
</dbReference>
<reference evidence="2" key="1">
    <citation type="submission" date="2021-01" db="EMBL/GenBank/DDBJ databases">
        <authorList>
            <person name="Kaushik A."/>
        </authorList>
    </citation>
    <scope>NUCLEOTIDE SEQUENCE</scope>
    <source>
        <strain evidence="2">AG6-10EEA</strain>
    </source>
</reference>
<organism evidence="2 3">
    <name type="scientific">Rhizoctonia solani</name>
    <dbReference type="NCBI Taxonomy" id="456999"/>
    <lineage>
        <taxon>Eukaryota</taxon>
        <taxon>Fungi</taxon>
        <taxon>Dikarya</taxon>
        <taxon>Basidiomycota</taxon>
        <taxon>Agaricomycotina</taxon>
        <taxon>Agaricomycetes</taxon>
        <taxon>Cantharellales</taxon>
        <taxon>Ceratobasidiaceae</taxon>
        <taxon>Rhizoctonia</taxon>
    </lineage>
</organism>
<accession>A0A8H3AFY5</accession>
<dbReference type="GO" id="GO:0005829">
    <property type="term" value="C:cytosol"/>
    <property type="evidence" value="ECO:0007669"/>
    <property type="project" value="TreeGrafter"/>
</dbReference>
<dbReference type="Proteomes" id="UP000663853">
    <property type="component" value="Unassembled WGS sequence"/>
</dbReference>
<comment type="caution">
    <text evidence="2">The sequence shown here is derived from an EMBL/GenBank/DDBJ whole genome shotgun (WGS) entry which is preliminary data.</text>
</comment>
<gene>
    <name evidence="2" type="ORF">RDB_LOCUS10337</name>
</gene>
<dbReference type="AlphaFoldDB" id="A0A8H3AFY5"/>
<dbReference type="NCBIfam" id="TIGR00004">
    <property type="entry name" value="Rid family detoxifying hydrolase"/>
    <property type="match status" value="1"/>
</dbReference>
<dbReference type="InterPro" id="IPR006056">
    <property type="entry name" value="RidA"/>
</dbReference>
<name>A0A8H3AFY5_9AGAM</name>
<evidence type="ECO:0000313" key="2">
    <source>
        <dbReference type="EMBL" id="CAE6419311.1"/>
    </source>
</evidence>
<dbReference type="FunFam" id="3.30.1330.40:FF:000001">
    <property type="entry name" value="L-PSP family endoribonuclease"/>
    <property type="match status" value="1"/>
</dbReference>
<sequence>MTTVERLNTPKNGQLPHILSHATKIPGLIFLSGQTPVDSSGSVVPGGIKEHTAQCINNLGNVLEAAGSSWEKVVKVNVYLKNMDDFAAMNEVYSELLPTPKLARTCIQAAKLPGDVDVELEAIATY</sequence>